<reference evidence="1" key="2">
    <citation type="journal article" date="2020" name="Microorganisms">
        <title>Osmotic Adaptation and Compatible Solute Biosynthesis of Phototrophic Bacteria as Revealed from Genome Analyses.</title>
        <authorList>
            <person name="Imhoff J.F."/>
            <person name="Rahn T."/>
            <person name="Kunzel S."/>
            <person name="Keller A."/>
            <person name="Neulinger S.C."/>
        </authorList>
    </citation>
    <scope>NUCLEOTIDE SEQUENCE</scope>
    <source>
        <strain evidence="1">DSM 4395</strain>
    </source>
</reference>
<protein>
    <recommendedName>
        <fullName evidence="3">VanZ family protein</fullName>
    </recommendedName>
</protein>
<evidence type="ECO:0000313" key="1">
    <source>
        <dbReference type="EMBL" id="MBK5930254.1"/>
    </source>
</evidence>
<sequence length="98" mass="11008">MLVVAYLALLPSADPISASWDKANHLLAFTVMAWLADLGWPAKQQAPLRWGLLLGYGLLIEAVQHFLPLRQFSLLDWVADGMGILIYLGLKASWQRYQ</sequence>
<evidence type="ECO:0008006" key="3">
    <source>
        <dbReference type="Google" id="ProtNLM"/>
    </source>
</evidence>
<comment type="caution">
    <text evidence="1">The sequence shown here is derived from an EMBL/GenBank/DDBJ whole genome shotgun (WGS) entry which is preliminary data.</text>
</comment>
<name>A0AAJ0XET9_HALSE</name>
<dbReference type="Proteomes" id="UP001296967">
    <property type="component" value="Unassembled WGS sequence"/>
</dbReference>
<dbReference type="EMBL" id="NHSF01000046">
    <property type="protein sequence ID" value="MBK5930254.1"/>
    <property type="molecule type" value="Genomic_DNA"/>
</dbReference>
<gene>
    <name evidence="1" type="ORF">CCR82_06880</name>
</gene>
<keyword evidence="2" id="KW-1185">Reference proteome</keyword>
<proteinExistence type="predicted"/>
<reference evidence="1" key="1">
    <citation type="submission" date="2017-05" db="EMBL/GenBank/DDBJ databases">
        <authorList>
            <person name="Imhoff J.F."/>
            <person name="Rahn T."/>
            <person name="Kuenzel S."/>
            <person name="Neulinger S.C."/>
        </authorList>
    </citation>
    <scope>NUCLEOTIDE SEQUENCE</scope>
    <source>
        <strain evidence="1">DSM 4395</strain>
    </source>
</reference>
<accession>A0AAJ0XET9</accession>
<dbReference type="AlphaFoldDB" id="A0AAJ0XET9"/>
<dbReference type="NCBIfam" id="NF037970">
    <property type="entry name" value="vanZ_1"/>
    <property type="match status" value="1"/>
</dbReference>
<organism evidence="1 2">
    <name type="scientific">Halochromatium salexigens</name>
    <name type="common">Chromatium salexigens</name>
    <dbReference type="NCBI Taxonomy" id="49447"/>
    <lineage>
        <taxon>Bacteria</taxon>
        <taxon>Pseudomonadati</taxon>
        <taxon>Pseudomonadota</taxon>
        <taxon>Gammaproteobacteria</taxon>
        <taxon>Chromatiales</taxon>
        <taxon>Chromatiaceae</taxon>
        <taxon>Halochromatium</taxon>
    </lineage>
</organism>
<evidence type="ECO:0000313" key="2">
    <source>
        <dbReference type="Proteomes" id="UP001296967"/>
    </source>
</evidence>